<evidence type="ECO:0000256" key="2">
    <source>
        <dbReference type="SAM" id="MobiDB-lite"/>
    </source>
</evidence>
<proteinExistence type="inferred from homology"/>
<feature type="region of interest" description="Disordered" evidence="2">
    <location>
        <begin position="156"/>
        <end position="181"/>
    </location>
</feature>
<dbReference type="GO" id="GO:0000460">
    <property type="term" value="P:maturation of 5.8S rRNA"/>
    <property type="evidence" value="ECO:0007669"/>
    <property type="project" value="TreeGrafter"/>
</dbReference>
<feature type="region of interest" description="Disordered" evidence="2">
    <location>
        <begin position="1"/>
        <end position="111"/>
    </location>
</feature>
<sequence>MAEETHVPEPVKPTTRKRKTGQKKGSRAKKKQKPSQRMPERVKIDPKLKKFLRKKAREYNSDSDDEKDVYGDGDDDGISEEEDAGKDDVGVEIHGSENEEEEDDDEIQPGITKLNEGCRAFGIAFRSIMKKTVSDDALGPVLSGHKKLLAEKLAEEEAEKKVKGEAKKEKQLVGEKGHSKPANFLDSHEKFLISVATKGVVKLFNAVNKAQHAQRGLNPSRSKDAKVINKRKKEAFFSELGRTPVADAAAKANTSSTLTNGEGPSWAPLRDNYMLTNSKLKDWDKMPVTVAVDEIGRMSEDSGSDND</sequence>
<evidence type="ECO:0000313" key="3">
    <source>
        <dbReference type="EMBL" id="MBX25032.1"/>
    </source>
</evidence>
<dbReference type="EMBL" id="GGEC01044548">
    <property type="protein sequence ID" value="MBX25032.1"/>
    <property type="molecule type" value="Transcribed_RNA"/>
</dbReference>
<comment type="similarity">
    <text evidence="1">Belongs to the RRP15 family.</text>
</comment>
<reference evidence="3" key="1">
    <citation type="submission" date="2018-02" db="EMBL/GenBank/DDBJ databases">
        <title>Rhizophora mucronata_Transcriptome.</title>
        <authorList>
            <person name="Meera S.P."/>
            <person name="Sreeshan A."/>
            <person name="Augustine A."/>
        </authorList>
    </citation>
    <scope>NUCLEOTIDE SEQUENCE</scope>
    <source>
        <tissue evidence="3">Leaf</tissue>
    </source>
</reference>
<dbReference type="Pfam" id="PF07890">
    <property type="entry name" value="Rrp15p"/>
    <property type="match status" value="1"/>
</dbReference>
<dbReference type="InterPro" id="IPR012459">
    <property type="entry name" value="Rrp15"/>
</dbReference>
<feature type="compositionally biased region" description="Acidic residues" evidence="2">
    <location>
        <begin position="61"/>
        <end position="85"/>
    </location>
</feature>
<feature type="compositionally biased region" description="Basic and acidic residues" evidence="2">
    <location>
        <begin position="156"/>
        <end position="178"/>
    </location>
</feature>
<dbReference type="GO" id="GO:0030687">
    <property type="term" value="C:preribosome, large subunit precursor"/>
    <property type="evidence" value="ECO:0007669"/>
    <property type="project" value="TreeGrafter"/>
</dbReference>
<evidence type="ECO:0000256" key="1">
    <source>
        <dbReference type="ARBA" id="ARBA00007462"/>
    </source>
</evidence>
<dbReference type="PANTHER" id="PTHR13245">
    <property type="entry name" value="RRP15-LIKE PROTEIN"/>
    <property type="match status" value="1"/>
</dbReference>
<feature type="compositionally biased region" description="Basic and acidic residues" evidence="2">
    <location>
        <begin position="38"/>
        <end position="48"/>
    </location>
</feature>
<feature type="compositionally biased region" description="Basic residues" evidence="2">
    <location>
        <begin position="14"/>
        <end position="34"/>
    </location>
</feature>
<feature type="compositionally biased region" description="Acidic residues" evidence="2">
    <location>
        <begin position="98"/>
        <end position="107"/>
    </location>
</feature>
<accession>A0A2P2M4A5</accession>
<feature type="compositionally biased region" description="Basic and acidic residues" evidence="2">
    <location>
        <begin position="86"/>
        <end position="97"/>
    </location>
</feature>
<organism evidence="3">
    <name type="scientific">Rhizophora mucronata</name>
    <name type="common">Asiatic mangrove</name>
    <dbReference type="NCBI Taxonomy" id="61149"/>
    <lineage>
        <taxon>Eukaryota</taxon>
        <taxon>Viridiplantae</taxon>
        <taxon>Streptophyta</taxon>
        <taxon>Embryophyta</taxon>
        <taxon>Tracheophyta</taxon>
        <taxon>Spermatophyta</taxon>
        <taxon>Magnoliopsida</taxon>
        <taxon>eudicotyledons</taxon>
        <taxon>Gunneridae</taxon>
        <taxon>Pentapetalae</taxon>
        <taxon>rosids</taxon>
        <taxon>fabids</taxon>
        <taxon>Malpighiales</taxon>
        <taxon>Rhizophoraceae</taxon>
        <taxon>Rhizophora</taxon>
    </lineage>
</organism>
<protein>
    <submittedName>
        <fullName evidence="3">Uncharacterized protein MANES_13G059900</fullName>
    </submittedName>
</protein>
<dbReference type="GO" id="GO:0000470">
    <property type="term" value="P:maturation of LSU-rRNA"/>
    <property type="evidence" value="ECO:0007669"/>
    <property type="project" value="TreeGrafter"/>
</dbReference>
<dbReference type="AlphaFoldDB" id="A0A2P2M4A5"/>
<name>A0A2P2M4A5_RHIMU</name>
<dbReference type="PANTHER" id="PTHR13245:SF14">
    <property type="entry name" value="RRP15-LIKE PROTEIN"/>
    <property type="match status" value="1"/>
</dbReference>